<accession>A0A7J6BMM2</accession>
<keyword evidence="1" id="KW-0472">Membrane</keyword>
<protein>
    <submittedName>
        <fullName evidence="3">Uncharacterized protein</fullName>
    </submittedName>
</protein>
<keyword evidence="2" id="KW-0732">Signal</keyword>
<gene>
    <name evidence="3" type="ORF">G5714_022259</name>
</gene>
<organism evidence="3 4">
    <name type="scientific">Onychostoma macrolepis</name>
    <dbReference type="NCBI Taxonomy" id="369639"/>
    <lineage>
        <taxon>Eukaryota</taxon>
        <taxon>Metazoa</taxon>
        <taxon>Chordata</taxon>
        <taxon>Craniata</taxon>
        <taxon>Vertebrata</taxon>
        <taxon>Euteleostomi</taxon>
        <taxon>Actinopterygii</taxon>
        <taxon>Neopterygii</taxon>
        <taxon>Teleostei</taxon>
        <taxon>Ostariophysi</taxon>
        <taxon>Cypriniformes</taxon>
        <taxon>Cyprinidae</taxon>
        <taxon>Acrossocheilinae</taxon>
        <taxon>Onychostoma</taxon>
    </lineage>
</organism>
<feature type="chain" id="PRO_5029752476" evidence="2">
    <location>
        <begin position="19"/>
        <end position="180"/>
    </location>
</feature>
<proteinExistence type="predicted"/>
<comment type="caution">
    <text evidence="3">The sequence shown here is derived from an EMBL/GenBank/DDBJ whole genome shotgun (WGS) entry which is preliminary data.</text>
</comment>
<sequence length="180" mass="19493">MKFFSAVLVFISVAVCDAELNLEAADGEDVTISFNSDELNRADQVKITFTRQSQKSLIAQYCRCAHCGDCSVVETPGVLLRVEEGTLILQDVRSRSSGVYEAKIIAGNIVSQMKVTLVVNKPPQTSIISNPPNSSESHRLHVLVPALVVFILGVLGVYLLYKWKRGCEPAADAEAAGDPV</sequence>
<dbReference type="Proteomes" id="UP000579812">
    <property type="component" value="Unassembled WGS sequence"/>
</dbReference>
<keyword evidence="1" id="KW-0812">Transmembrane</keyword>
<evidence type="ECO:0000313" key="3">
    <source>
        <dbReference type="EMBL" id="KAF4096290.1"/>
    </source>
</evidence>
<keyword evidence="1" id="KW-1133">Transmembrane helix</keyword>
<evidence type="ECO:0000256" key="1">
    <source>
        <dbReference type="SAM" id="Phobius"/>
    </source>
</evidence>
<reference evidence="3 4" key="1">
    <citation type="submission" date="2020-04" db="EMBL/GenBank/DDBJ databases">
        <title>Chromosome-level genome assembly of a cyprinid fish Onychostoma macrolepis by integration of Nanopore Sequencing, Bionano and Hi-C technology.</title>
        <authorList>
            <person name="Wang D."/>
        </authorList>
    </citation>
    <scope>NUCLEOTIDE SEQUENCE [LARGE SCALE GENOMIC DNA]</scope>
    <source>
        <strain evidence="3">SWU-2019</strain>
        <tissue evidence="3">Muscle</tissue>
    </source>
</reference>
<dbReference type="Gene3D" id="2.60.40.10">
    <property type="entry name" value="Immunoglobulins"/>
    <property type="match status" value="1"/>
</dbReference>
<keyword evidence="4" id="KW-1185">Reference proteome</keyword>
<feature type="transmembrane region" description="Helical" evidence="1">
    <location>
        <begin position="140"/>
        <end position="161"/>
    </location>
</feature>
<evidence type="ECO:0000256" key="2">
    <source>
        <dbReference type="SAM" id="SignalP"/>
    </source>
</evidence>
<evidence type="ECO:0000313" key="4">
    <source>
        <dbReference type="Proteomes" id="UP000579812"/>
    </source>
</evidence>
<dbReference type="EMBL" id="JAAMOB010000023">
    <property type="protein sequence ID" value="KAF4096290.1"/>
    <property type="molecule type" value="Genomic_DNA"/>
</dbReference>
<name>A0A7J6BMM2_9TELE</name>
<dbReference type="InterPro" id="IPR013783">
    <property type="entry name" value="Ig-like_fold"/>
</dbReference>
<feature type="signal peptide" evidence="2">
    <location>
        <begin position="1"/>
        <end position="18"/>
    </location>
</feature>
<dbReference type="AlphaFoldDB" id="A0A7J6BMM2"/>